<comment type="caution">
    <text evidence="1">The sequence shown here is derived from an EMBL/GenBank/DDBJ whole genome shotgun (WGS) entry which is preliminary data.</text>
</comment>
<evidence type="ECO:0000313" key="2">
    <source>
        <dbReference type="Proteomes" id="UP000241394"/>
    </source>
</evidence>
<gene>
    <name evidence="1" type="ORF">CEY00_Acc02503</name>
</gene>
<accession>A0A2R6RZ46</accession>
<dbReference type="AlphaFoldDB" id="A0A2R6RZ46"/>
<keyword evidence="2" id="KW-1185">Reference proteome</keyword>
<evidence type="ECO:0000313" key="1">
    <source>
        <dbReference type="EMBL" id="PSS35301.1"/>
    </source>
</evidence>
<dbReference type="Proteomes" id="UP000241394">
    <property type="component" value="Chromosome LG2"/>
</dbReference>
<protein>
    <submittedName>
        <fullName evidence="1">Ankyrin repeat protein</fullName>
    </submittedName>
</protein>
<dbReference type="EMBL" id="NKQK01000002">
    <property type="protein sequence ID" value="PSS35301.1"/>
    <property type="molecule type" value="Genomic_DNA"/>
</dbReference>
<dbReference type="OrthoDB" id="10367713at2759"/>
<reference evidence="2" key="2">
    <citation type="journal article" date="2018" name="BMC Genomics">
        <title>A manually annotated Actinidia chinensis var. chinensis (kiwifruit) genome highlights the challenges associated with draft genomes and gene prediction in plants.</title>
        <authorList>
            <person name="Pilkington S.M."/>
            <person name="Crowhurst R."/>
            <person name="Hilario E."/>
            <person name="Nardozza S."/>
            <person name="Fraser L."/>
            <person name="Peng Y."/>
            <person name="Gunaseelan K."/>
            <person name="Simpson R."/>
            <person name="Tahir J."/>
            <person name="Deroles S.C."/>
            <person name="Templeton K."/>
            <person name="Luo Z."/>
            <person name="Davy M."/>
            <person name="Cheng C."/>
            <person name="McNeilage M."/>
            <person name="Scaglione D."/>
            <person name="Liu Y."/>
            <person name="Zhang Q."/>
            <person name="Datson P."/>
            <person name="De Silva N."/>
            <person name="Gardiner S.E."/>
            <person name="Bassett H."/>
            <person name="Chagne D."/>
            <person name="McCallum J."/>
            <person name="Dzierzon H."/>
            <person name="Deng C."/>
            <person name="Wang Y.Y."/>
            <person name="Barron L."/>
            <person name="Manako K."/>
            <person name="Bowen J."/>
            <person name="Foster T.M."/>
            <person name="Erridge Z.A."/>
            <person name="Tiffin H."/>
            <person name="Waite C.N."/>
            <person name="Davies K.M."/>
            <person name="Grierson E.P."/>
            <person name="Laing W.A."/>
            <person name="Kirk R."/>
            <person name="Chen X."/>
            <person name="Wood M."/>
            <person name="Montefiori M."/>
            <person name="Brummell D.A."/>
            <person name="Schwinn K.E."/>
            <person name="Catanach A."/>
            <person name="Fullerton C."/>
            <person name="Li D."/>
            <person name="Meiyalaghan S."/>
            <person name="Nieuwenhuizen N."/>
            <person name="Read N."/>
            <person name="Prakash R."/>
            <person name="Hunter D."/>
            <person name="Zhang H."/>
            <person name="McKenzie M."/>
            <person name="Knabel M."/>
            <person name="Harris A."/>
            <person name="Allan A.C."/>
            <person name="Gleave A."/>
            <person name="Chen A."/>
            <person name="Janssen B.J."/>
            <person name="Plunkett B."/>
            <person name="Ampomah-Dwamena C."/>
            <person name="Voogd C."/>
            <person name="Leif D."/>
            <person name="Lafferty D."/>
            <person name="Souleyre E.J.F."/>
            <person name="Varkonyi-Gasic E."/>
            <person name="Gambi F."/>
            <person name="Hanley J."/>
            <person name="Yao J.L."/>
            <person name="Cheung J."/>
            <person name="David K.M."/>
            <person name="Warren B."/>
            <person name="Marsh K."/>
            <person name="Snowden K.C."/>
            <person name="Lin-Wang K."/>
            <person name="Brian L."/>
            <person name="Martinez-Sanchez M."/>
            <person name="Wang M."/>
            <person name="Ileperuma N."/>
            <person name="Macnee N."/>
            <person name="Campin R."/>
            <person name="McAtee P."/>
            <person name="Drummond R.S.M."/>
            <person name="Espley R.V."/>
            <person name="Ireland H.S."/>
            <person name="Wu R."/>
            <person name="Atkinson R.G."/>
            <person name="Karunairetnam S."/>
            <person name="Bulley S."/>
            <person name="Chunkath S."/>
            <person name="Hanley Z."/>
            <person name="Storey R."/>
            <person name="Thrimawithana A.H."/>
            <person name="Thomson S."/>
            <person name="David C."/>
            <person name="Testolin R."/>
            <person name="Huang H."/>
            <person name="Hellens R.P."/>
            <person name="Schaffer R.J."/>
        </authorList>
    </citation>
    <scope>NUCLEOTIDE SEQUENCE [LARGE SCALE GENOMIC DNA]</scope>
    <source>
        <strain evidence="2">cv. Red5</strain>
    </source>
</reference>
<name>A0A2R6RZ46_ACTCC</name>
<sequence length="112" mass="12643">MAGVHHLSSILPWRISSSFSACNTTLPSRNQTLLYGTGKDALIQWISNMVQLYMGGGDEKWTTAIVTYWIDKGFRDFSNGNRDWSLDGVGKFMDGTIFFLIHSKSDLRICDM</sequence>
<dbReference type="Gramene" id="PSS35301">
    <property type="protein sequence ID" value="PSS35301"/>
    <property type="gene ID" value="CEY00_Acc02503"/>
</dbReference>
<dbReference type="InParanoid" id="A0A2R6RZ46"/>
<reference evidence="1 2" key="1">
    <citation type="submission" date="2017-07" db="EMBL/GenBank/DDBJ databases">
        <title>An improved, manually edited Actinidia chinensis var. chinensis (kiwifruit) genome highlights the challenges associated with draft genomes and gene prediction in plants.</title>
        <authorList>
            <person name="Pilkington S."/>
            <person name="Crowhurst R."/>
            <person name="Hilario E."/>
            <person name="Nardozza S."/>
            <person name="Fraser L."/>
            <person name="Peng Y."/>
            <person name="Gunaseelan K."/>
            <person name="Simpson R."/>
            <person name="Tahir J."/>
            <person name="Deroles S."/>
            <person name="Templeton K."/>
            <person name="Luo Z."/>
            <person name="Davy M."/>
            <person name="Cheng C."/>
            <person name="Mcneilage M."/>
            <person name="Scaglione D."/>
            <person name="Liu Y."/>
            <person name="Zhang Q."/>
            <person name="Datson P."/>
            <person name="De Silva N."/>
            <person name="Gardiner S."/>
            <person name="Bassett H."/>
            <person name="Chagne D."/>
            <person name="Mccallum J."/>
            <person name="Dzierzon H."/>
            <person name="Deng C."/>
            <person name="Wang Y.-Y."/>
            <person name="Barron N."/>
            <person name="Manako K."/>
            <person name="Bowen J."/>
            <person name="Foster T."/>
            <person name="Erridge Z."/>
            <person name="Tiffin H."/>
            <person name="Waite C."/>
            <person name="Davies K."/>
            <person name="Grierson E."/>
            <person name="Laing W."/>
            <person name="Kirk R."/>
            <person name="Chen X."/>
            <person name="Wood M."/>
            <person name="Montefiori M."/>
            <person name="Brummell D."/>
            <person name="Schwinn K."/>
            <person name="Catanach A."/>
            <person name="Fullerton C."/>
            <person name="Li D."/>
            <person name="Meiyalaghan S."/>
            <person name="Nieuwenhuizen N."/>
            <person name="Read N."/>
            <person name="Prakash R."/>
            <person name="Hunter D."/>
            <person name="Zhang H."/>
            <person name="Mckenzie M."/>
            <person name="Knabel M."/>
            <person name="Harris A."/>
            <person name="Allan A."/>
            <person name="Chen A."/>
            <person name="Janssen B."/>
            <person name="Plunkett B."/>
            <person name="Dwamena C."/>
            <person name="Voogd C."/>
            <person name="Leif D."/>
            <person name="Lafferty D."/>
            <person name="Souleyre E."/>
            <person name="Varkonyi-Gasic E."/>
            <person name="Gambi F."/>
            <person name="Hanley J."/>
            <person name="Yao J.-L."/>
            <person name="Cheung J."/>
            <person name="David K."/>
            <person name="Warren B."/>
            <person name="Marsh K."/>
            <person name="Snowden K."/>
            <person name="Lin-Wang K."/>
            <person name="Brian L."/>
            <person name="Martinez-Sanchez M."/>
            <person name="Wang M."/>
            <person name="Ileperuma N."/>
            <person name="Macnee N."/>
            <person name="Campin R."/>
            <person name="Mcatee P."/>
            <person name="Drummond R."/>
            <person name="Espley R."/>
            <person name="Ireland H."/>
            <person name="Wu R."/>
            <person name="Atkinson R."/>
            <person name="Karunairetnam S."/>
            <person name="Bulley S."/>
            <person name="Chunkath S."/>
            <person name="Hanley Z."/>
            <person name="Storey R."/>
            <person name="Thrimawithana A."/>
            <person name="Thomson S."/>
            <person name="David C."/>
            <person name="Testolin R."/>
        </authorList>
    </citation>
    <scope>NUCLEOTIDE SEQUENCE [LARGE SCALE GENOMIC DNA]</scope>
    <source>
        <strain evidence="2">cv. Red5</strain>
        <tissue evidence="1">Young leaf</tissue>
    </source>
</reference>
<proteinExistence type="predicted"/>
<organism evidence="1 2">
    <name type="scientific">Actinidia chinensis var. chinensis</name>
    <name type="common">Chinese soft-hair kiwi</name>
    <dbReference type="NCBI Taxonomy" id="1590841"/>
    <lineage>
        <taxon>Eukaryota</taxon>
        <taxon>Viridiplantae</taxon>
        <taxon>Streptophyta</taxon>
        <taxon>Embryophyta</taxon>
        <taxon>Tracheophyta</taxon>
        <taxon>Spermatophyta</taxon>
        <taxon>Magnoliopsida</taxon>
        <taxon>eudicotyledons</taxon>
        <taxon>Gunneridae</taxon>
        <taxon>Pentapetalae</taxon>
        <taxon>asterids</taxon>
        <taxon>Ericales</taxon>
        <taxon>Actinidiaceae</taxon>
        <taxon>Actinidia</taxon>
    </lineage>
</organism>